<sequence length="1080" mass="115256">MVRPNRMRPGERESRGRDRISLASDRRGRVPFALVGVLLIVTSTAYASGLAATDVTVDRSVERAMERSSADATPALRIATANAARSAAERPVTRPAETAAGAAVRPNSAFEDALRIRIGVAAREALSATAVREGGVRAETTLPFGEELEGNAGRLTPEDLDRVRDRVTIEPVADGTALEATIHGVRTTARRDGRVVAERTRPITVVVSVPVLAAHERTEEFESAMSRGALEGPGLGRQLTARLYALVWARGYAQRFGAPVQNVLANRHVELSTNTGTIAVQRGIFGAADPDAAAGTRRATARTGLADLLAPTSLDGTEWSRTVLDAPVPNGGEIDGDVGDVGDDGDGDGDRSDHVRENTTESVSVGPAADAALLETLERSDPIAREAYRIRAIRRTEVSRTGGRTRPPPRSAPGSNWTFLGERTTSDATIDGAEGSSGFDSGGARGSDAGGAGGFDTTSRSVTVERRIVRYWTDGTSRRTTRKRWDERYRVTVSVDGRYAPRAGAPERPTAPTFRRGGAIDGPNLESTPEAARRALDAADVDAAARRAATDGPSTRTTTVYGERPSDLEGWIREDVAELHEEVRETETTVDMRAVAAGTANPYGRLAAELRDRRGELVDAPATYDGASDRARVAVRRAYVDAVIADLERRSREDRNARDELEKAVADRSPGGSTAGGSDPGSGASLSEYVAASGRAAESEPFVVGESGPAGGVAFEPNGTPGYLPRTRIGETPEGAAFESGTRPLATRNVNVFTMPYGDVSSGIVDRALAFGDRVPLPRAAGTLVAADRTLARTSGESEAGTSGDRRETLRTRRDDLEADVAESTIRIERDVERDLRAVTYLSAVERRSAIRRTRDEYATTGELAAAMANGGYAGALASEIERARDGELARGERARLEAVIRTALTDSMASKRTGVSRARATEVAEVVRPIARSRIESAVEDGLRNGVEEAEMRWGTDVTKQVGSGLPITPVPGYWYATVNVWHVEVAGEYPRFELRADVGPPDEEFRYVRSGRRSTIELEGREVTLGHAEPVRFRTGTTVVIAVPPGPPGVGDVDGTWSEESSGWPCPGPDGRRCEVES</sequence>
<dbReference type="Proteomes" id="UP001596296">
    <property type="component" value="Unassembled WGS sequence"/>
</dbReference>
<dbReference type="InterPro" id="IPR055710">
    <property type="entry name" value="DUF7286"/>
</dbReference>
<feature type="compositionally biased region" description="Basic and acidic residues" evidence="1">
    <location>
        <begin position="348"/>
        <end position="359"/>
    </location>
</feature>
<feature type="region of interest" description="Disordered" evidence="1">
    <location>
        <begin position="543"/>
        <end position="562"/>
    </location>
</feature>
<accession>A0ABD5UTB2</accession>
<reference evidence="2 3" key="1">
    <citation type="journal article" date="2019" name="Int. J. Syst. Evol. Microbiol.">
        <title>The Global Catalogue of Microorganisms (GCM) 10K type strain sequencing project: providing services to taxonomists for standard genome sequencing and annotation.</title>
        <authorList>
            <consortium name="The Broad Institute Genomics Platform"/>
            <consortium name="The Broad Institute Genome Sequencing Center for Infectious Disease"/>
            <person name="Wu L."/>
            <person name="Ma J."/>
        </authorList>
    </citation>
    <scope>NUCLEOTIDE SEQUENCE [LARGE SCALE GENOMIC DNA]</scope>
    <source>
        <strain evidence="2 3">SKJ47</strain>
    </source>
</reference>
<dbReference type="AlphaFoldDB" id="A0ABD5UTB2"/>
<feature type="compositionally biased region" description="Basic and acidic residues" evidence="1">
    <location>
        <begin position="652"/>
        <end position="666"/>
    </location>
</feature>
<feature type="compositionally biased region" description="Gly residues" evidence="1">
    <location>
        <begin position="440"/>
        <end position="454"/>
    </location>
</feature>
<evidence type="ECO:0000313" key="3">
    <source>
        <dbReference type="Proteomes" id="UP001596296"/>
    </source>
</evidence>
<gene>
    <name evidence="2" type="ORF">ACFQE9_06980</name>
</gene>
<feature type="compositionally biased region" description="Polar residues" evidence="1">
    <location>
        <begin position="792"/>
        <end position="801"/>
    </location>
</feature>
<feature type="compositionally biased region" description="Basic and acidic residues" evidence="1">
    <location>
        <begin position="8"/>
        <end position="22"/>
    </location>
</feature>
<evidence type="ECO:0000313" key="2">
    <source>
        <dbReference type="EMBL" id="MFC6892353.1"/>
    </source>
</evidence>
<feature type="region of interest" description="Disordered" evidence="1">
    <location>
        <begin position="791"/>
        <end position="812"/>
    </location>
</feature>
<name>A0ABD5UTB2_9EURY</name>
<feature type="compositionally biased region" description="Acidic residues" evidence="1">
    <location>
        <begin position="334"/>
        <end position="347"/>
    </location>
</feature>
<evidence type="ECO:0000256" key="1">
    <source>
        <dbReference type="SAM" id="MobiDB-lite"/>
    </source>
</evidence>
<proteinExistence type="predicted"/>
<organism evidence="2 3">
    <name type="scientific">Halopenitus salinus</name>
    <dbReference type="NCBI Taxonomy" id="1198295"/>
    <lineage>
        <taxon>Archaea</taxon>
        <taxon>Methanobacteriati</taxon>
        <taxon>Methanobacteriota</taxon>
        <taxon>Stenosarchaea group</taxon>
        <taxon>Halobacteria</taxon>
        <taxon>Halobacteriales</taxon>
        <taxon>Haloferacaceae</taxon>
        <taxon>Halopenitus</taxon>
    </lineage>
</organism>
<feature type="region of interest" description="Disordered" evidence="1">
    <location>
        <begin position="324"/>
        <end position="365"/>
    </location>
</feature>
<feature type="region of interest" description="Disordered" evidence="1">
    <location>
        <begin position="652"/>
        <end position="686"/>
    </location>
</feature>
<dbReference type="RefSeq" id="WP_379742365.1">
    <property type="nucleotide sequence ID" value="NZ_JBHSVN010000001.1"/>
</dbReference>
<feature type="region of interest" description="Disordered" evidence="1">
    <location>
        <begin position="700"/>
        <end position="719"/>
    </location>
</feature>
<comment type="caution">
    <text evidence="2">The sequence shown here is derived from an EMBL/GenBank/DDBJ whole genome shotgun (WGS) entry which is preliminary data.</text>
</comment>
<feature type="region of interest" description="Disordered" evidence="1">
    <location>
        <begin position="1"/>
        <end position="22"/>
    </location>
</feature>
<keyword evidence="3" id="KW-1185">Reference proteome</keyword>
<feature type="region of interest" description="Disordered" evidence="1">
    <location>
        <begin position="500"/>
        <end position="525"/>
    </location>
</feature>
<dbReference type="EMBL" id="JBHSXL010000006">
    <property type="protein sequence ID" value="MFC6892353.1"/>
    <property type="molecule type" value="Genomic_DNA"/>
</dbReference>
<protein>
    <submittedName>
        <fullName evidence="2">Uncharacterized protein</fullName>
    </submittedName>
</protein>
<feature type="region of interest" description="Disordered" evidence="1">
    <location>
        <begin position="1047"/>
        <end position="1080"/>
    </location>
</feature>
<feature type="region of interest" description="Disordered" evidence="1">
    <location>
        <begin position="398"/>
        <end position="457"/>
    </location>
</feature>
<dbReference type="Pfam" id="PF23957">
    <property type="entry name" value="DUF7286"/>
    <property type="match status" value="1"/>
</dbReference>